<protein>
    <submittedName>
        <fullName evidence="2">Uncharacterized protein</fullName>
    </submittedName>
</protein>
<gene>
    <name evidence="2" type="ORF">ET471_12355</name>
</gene>
<feature type="transmembrane region" description="Helical" evidence="1">
    <location>
        <begin position="48"/>
        <end position="73"/>
    </location>
</feature>
<dbReference type="RefSeq" id="WP_129188739.1">
    <property type="nucleotide sequence ID" value="NZ_CP035493.1"/>
</dbReference>
<accession>A0A4P6F4W6</accession>
<sequence>MTLTPRLRLAVGIAAAVCSALAIVAPWWARVRVFPNGNAHLKPGVGVVGGLVVRGWVVGGVLVAIAVALLLVLRVAGRAVVPNGLPERRCPAGVFRWLVASVVLAALSVGAAGAGDFLFGASYRILQPEGPGGCRVVSREESFLFSGTGDAYVVAGSGIGRRVGTWDVDDGGRPIEAGAFELTWGADDGVLVVSGTPGSEVISGGLQTIDCG</sequence>
<dbReference type="Proteomes" id="UP000292118">
    <property type="component" value="Chromosome"/>
</dbReference>
<evidence type="ECO:0000313" key="3">
    <source>
        <dbReference type="Proteomes" id="UP000292118"/>
    </source>
</evidence>
<feature type="transmembrane region" description="Helical" evidence="1">
    <location>
        <begin position="7"/>
        <end position="28"/>
    </location>
</feature>
<organism evidence="2 3">
    <name type="scientific">Xylanimonas protaetiae</name>
    <dbReference type="NCBI Taxonomy" id="2509457"/>
    <lineage>
        <taxon>Bacteria</taxon>
        <taxon>Bacillati</taxon>
        <taxon>Actinomycetota</taxon>
        <taxon>Actinomycetes</taxon>
        <taxon>Micrococcales</taxon>
        <taxon>Promicromonosporaceae</taxon>
        <taxon>Xylanimonas</taxon>
    </lineage>
</organism>
<dbReference type="AlphaFoldDB" id="A0A4P6F4W6"/>
<keyword evidence="1" id="KW-0812">Transmembrane</keyword>
<reference evidence="2 3" key="1">
    <citation type="submission" date="2019-01" db="EMBL/GenBank/DDBJ databases">
        <title>Genome sequencing of strain FW10M-9.</title>
        <authorList>
            <person name="Heo J."/>
            <person name="Kim S.-J."/>
            <person name="Kim J.-S."/>
            <person name="Hong S.-B."/>
            <person name="Kwon S.-W."/>
        </authorList>
    </citation>
    <scope>NUCLEOTIDE SEQUENCE [LARGE SCALE GENOMIC DNA]</scope>
    <source>
        <strain evidence="2 3">FW10M-9</strain>
    </source>
</reference>
<proteinExistence type="predicted"/>
<evidence type="ECO:0000256" key="1">
    <source>
        <dbReference type="SAM" id="Phobius"/>
    </source>
</evidence>
<feature type="transmembrane region" description="Helical" evidence="1">
    <location>
        <begin position="94"/>
        <end position="119"/>
    </location>
</feature>
<keyword evidence="3" id="KW-1185">Reference proteome</keyword>
<keyword evidence="1" id="KW-0472">Membrane</keyword>
<dbReference type="EMBL" id="CP035493">
    <property type="protein sequence ID" value="QAY70712.1"/>
    <property type="molecule type" value="Genomic_DNA"/>
</dbReference>
<name>A0A4P6F4W6_9MICO</name>
<keyword evidence="1" id="KW-1133">Transmembrane helix</keyword>
<evidence type="ECO:0000313" key="2">
    <source>
        <dbReference type="EMBL" id="QAY70712.1"/>
    </source>
</evidence>
<dbReference type="OrthoDB" id="4948259at2"/>
<dbReference type="KEGG" id="xya:ET471_12355"/>